<gene>
    <name evidence="5" type="ORF">KP509_03G027000</name>
</gene>
<evidence type="ECO:0000313" key="6">
    <source>
        <dbReference type="Proteomes" id="UP000825935"/>
    </source>
</evidence>
<keyword evidence="2" id="KW-0694">RNA-binding</keyword>
<dbReference type="InterPro" id="IPR004088">
    <property type="entry name" value="KH_dom_type_1"/>
</dbReference>
<dbReference type="PROSITE" id="PS50084">
    <property type="entry name" value="KH_TYPE_1"/>
    <property type="match status" value="5"/>
</dbReference>
<feature type="domain" description="K Homology" evidence="4">
    <location>
        <begin position="415"/>
        <end position="490"/>
    </location>
</feature>
<dbReference type="InterPro" id="IPR036612">
    <property type="entry name" value="KH_dom_type_1_sf"/>
</dbReference>
<feature type="domain" description="K Homology" evidence="4">
    <location>
        <begin position="166"/>
        <end position="241"/>
    </location>
</feature>
<dbReference type="OMA" id="HRDRGHF"/>
<evidence type="ECO:0000259" key="4">
    <source>
        <dbReference type="SMART" id="SM00322"/>
    </source>
</evidence>
<dbReference type="OrthoDB" id="442947at2759"/>
<evidence type="ECO:0000256" key="3">
    <source>
        <dbReference type="SAM" id="MobiDB-lite"/>
    </source>
</evidence>
<dbReference type="EMBL" id="CM035408">
    <property type="protein sequence ID" value="KAH7441142.1"/>
    <property type="molecule type" value="Genomic_DNA"/>
</dbReference>
<sequence>MESSCPTYRGKHNDEREYEDYNFRRKRHMTGDSCSGGILPVPVPGFRLGSHGETVFRIVCPESRVGCVIGKGGSIIKSLRAETGAKIMIADAAEGADERVIFISSVDGDKHRSKCSRDDTDAGKPRAESEKKEKEEFSSSAQEALVKIHAHIVDGGDLKGEEDSSQSIVTRLLVPNSQVGCLLGRGGKVIEKMREDTNTRIRILPRDQLPFCSFPFDEILQIVGDASAVKKAVRAVAQRLHDNPAREYIPFTSSAPSRAAGSRTFSPEDMHIPSRTVLPSRNIFDAQRNADMHHQRYFQSFADEERGNASNSQDVRTEVPDITRPARGIKDEFVFRLLCPNEKIGAIIGKGGSIIRSLQEDIGVRIKVLDPVMGSPERVIMISSVECTNDDISPAQEALLHLQSKIADLGPDDDAVITSRLLVPSDLVGCLLGKGGSVITEIRRLTRANIRILGRDDLPKCALANDELVQIAGDIRVAREALIQVTNRLRNRSFEERVSSSVGDIMNASMGRTITPVKNEFGSPARLELPRADIDRLPSSCYQASTLAWMGQVNRATFDVDKLDVLRGGSLRDLETKVMQQGSDLRMGSRLTGALVTRTTIEVVIPAHAISAIIGDGGSRIVRIRQISSAKVDLLDVRSGASEGVVKISGTPEQTESAKKLLQELILTGTSTHDYSRKLFST</sequence>
<dbReference type="PANTHER" id="PTHR10288">
    <property type="entry name" value="KH DOMAIN CONTAINING RNA BINDING PROTEIN"/>
    <property type="match status" value="1"/>
</dbReference>
<dbReference type="SMART" id="SM00322">
    <property type="entry name" value="KH"/>
    <property type="match status" value="5"/>
</dbReference>
<feature type="domain" description="K Homology" evidence="4">
    <location>
        <begin position="597"/>
        <end position="667"/>
    </location>
</feature>
<feature type="domain" description="K Homology" evidence="4">
    <location>
        <begin position="52"/>
        <end position="136"/>
    </location>
</feature>
<proteinExistence type="predicted"/>
<dbReference type="EMBL" id="CM035408">
    <property type="protein sequence ID" value="KAH7441152.1"/>
    <property type="molecule type" value="Genomic_DNA"/>
</dbReference>
<dbReference type="Proteomes" id="UP000825935">
    <property type="component" value="Chromosome 3"/>
</dbReference>
<dbReference type="EMBL" id="CM035408">
    <property type="protein sequence ID" value="KAH7441146.1"/>
    <property type="molecule type" value="Genomic_DNA"/>
</dbReference>
<protein>
    <recommendedName>
        <fullName evidence="4">K Homology domain-containing protein</fullName>
    </recommendedName>
</protein>
<dbReference type="AlphaFoldDB" id="A0A8T2V166"/>
<dbReference type="GO" id="GO:0003723">
    <property type="term" value="F:RNA binding"/>
    <property type="evidence" value="ECO:0007669"/>
    <property type="project" value="UniProtKB-UniRule"/>
</dbReference>
<dbReference type="Gene3D" id="3.30.310.210">
    <property type="match status" value="1"/>
</dbReference>
<dbReference type="InterPro" id="IPR004087">
    <property type="entry name" value="KH_dom"/>
</dbReference>
<evidence type="ECO:0000256" key="1">
    <source>
        <dbReference type="ARBA" id="ARBA00022737"/>
    </source>
</evidence>
<feature type="region of interest" description="Disordered" evidence="3">
    <location>
        <begin position="251"/>
        <end position="272"/>
    </location>
</feature>
<keyword evidence="6" id="KW-1185">Reference proteome</keyword>
<dbReference type="Gene3D" id="3.30.1370.10">
    <property type="entry name" value="K Homology domain, type 1"/>
    <property type="match status" value="3"/>
</dbReference>
<dbReference type="CDD" id="cd22459">
    <property type="entry name" value="KH-I_PEPPER_rpt1_like"/>
    <property type="match status" value="2"/>
</dbReference>
<reference evidence="5" key="1">
    <citation type="submission" date="2021-08" db="EMBL/GenBank/DDBJ databases">
        <title>WGS assembly of Ceratopteris richardii.</title>
        <authorList>
            <person name="Marchant D.B."/>
            <person name="Chen G."/>
            <person name="Jenkins J."/>
            <person name="Shu S."/>
            <person name="Leebens-Mack J."/>
            <person name="Grimwood J."/>
            <person name="Schmutz J."/>
            <person name="Soltis P."/>
            <person name="Soltis D."/>
            <person name="Chen Z.-H."/>
        </authorList>
    </citation>
    <scope>NUCLEOTIDE SEQUENCE</scope>
    <source>
        <strain evidence="5">Whitten #5841</strain>
        <tissue evidence="5">Leaf</tissue>
    </source>
</reference>
<accession>A0A8T2V166</accession>
<dbReference type="Pfam" id="PF00013">
    <property type="entry name" value="KH_1"/>
    <property type="match status" value="5"/>
</dbReference>
<evidence type="ECO:0000313" key="5">
    <source>
        <dbReference type="EMBL" id="KAH7441152.1"/>
    </source>
</evidence>
<name>A0A8T2V166_CERRI</name>
<evidence type="ECO:0000256" key="2">
    <source>
        <dbReference type="PROSITE-ProRule" id="PRU00117"/>
    </source>
</evidence>
<feature type="compositionally biased region" description="Basic and acidic residues" evidence="3">
    <location>
        <begin position="109"/>
        <end position="137"/>
    </location>
</feature>
<keyword evidence="1" id="KW-0677">Repeat</keyword>
<feature type="region of interest" description="Disordered" evidence="3">
    <location>
        <begin position="109"/>
        <end position="138"/>
    </location>
</feature>
<dbReference type="SUPFAM" id="SSF54791">
    <property type="entry name" value="Eukaryotic type KH-domain (KH-domain type I)"/>
    <property type="match status" value="5"/>
</dbReference>
<organism evidence="5 6">
    <name type="scientific">Ceratopteris richardii</name>
    <name type="common">Triangle waterfern</name>
    <dbReference type="NCBI Taxonomy" id="49495"/>
    <lineage>
        <taxon>Eukaryota</taxon>
        <taxon>Viridiplantae</taxon>
        <taxon>Streptophyta</taxon>
        <taxon>Embryophyta</taxon>
        <taxon>Tracheophyta</taxon>
        <taxon>Polypodiopsida</taxon>
        <taxon>Polypodiidae</taxon>
        <taxon>Polypodiales</taxon>
        <taxon>Pteridineae</taxon>
        <taxon>Pteridaceae</taxon>
        <taxon>Parkerioideae</taxon>
        <taxon>Ceratopteris</taxon>
    </lineage>
</organism>
<feature type="domain" description="K Homology" evidence="4">
    <location>
        <begin position="331"/>
        <end position="404"/>
    </location>
</feature>
<dbReference type="CDD" id="cd22460">
    <property type="entry name" value="KH-I_PEPPER_rpt2_like"/>
    <property type="match status" value="2"/>
</dbReference>
<comment type="caution">
    <text evidence="5">The sequence shown here is derived from an EMBL/GenBank/DDBJ whole genome shotgun (WGS) entry which is preliminary data.</text>
</comment>